<dbReference type="Proteomes" id="UP000256763">
    <property type="component" value="Unassembled WGS sequence"/>
</dbReference>
<dbReference type="AlphaFoldDB" id="A0A3E0WWJ6"/>
<accession>A0A3E0WWJ6</accession>
<feature type="transmembrane region" description="Helical" evidence="1">
    <location>
        <begin position="178"/>
        <end position="197"/>
    </location>
</feature>
<sequence length="206" mass="22682">MSPMQNRPGLLAPRTQLLLLCMFALLATLLSTLWVATTPYLGLELSKTEDAPGVRVESVRANSPNLSKINADTVLVAVWQGGERIPLHNDTLIEDPDLLDYDRYNRFLHEQSQLWQALASPPVVVETDDGSRIALAVGQPWWSPAMTYALLHGLYGWVALLVALGLWVYNPRRTETRLFAASGVALFATTLTLASYGGRELALPGR</sequence>
<keyword evidence="1" id="KW-1133">Transmembrane helix</keyword>
<evidence type="ECO:0000256" key="1">
    <source>
        <dbReference type="SAM" id="Phobius"/>
    </source>
</evidence>
<gene>
    <name evidence="2" type="ORF">CAL65_08685</name>
</gene>
<proteinExistence type="predicted"/>
<name>A0A3E0WWJ6_9GAMM</name>
<keyword evidence="1" id="KW-0472">Membrane</keyword>
<keyword evidence="1" id="KW-0812">Transmembrane</keyword>
<protein>
    <submittedName>
        <fullName evidence="2">Uncharacterized protein</fullName>
    </submittedName>
</protein>
<organism evidence="2 3">
    <name type="scientific">Alkalilimnicola ehrlichii</name>
    <dbReference type="NCBI Taxonomy" id="351052"/>
    <lineage>
        <taxon>Bacteria</taxon>
        <taxon>Pseudomonadati</taxon>
        <taxon>Pseudomonadota</taxon>
        <taxon>Gammaproteobacteria</taxon>
        <taxon>Chromatiales</taxon>
        <taxon>Ectothiorhodospiraceae</taxon>
        <taxon>Alkalilimnicola</taxon>
    </lineage>
</organism>
<feature type="transmembrane region" description="Helical" evidence="1">
    <location>
        <begin position="149"/>
        <end position="169"/>
    </location>
</feature>
<reference evidence="3" key="1">
    <citation type="submission" date="2017-05" db="EMBL/GenBank/DDBJ databases">
        <authorList>
            <person name="Sharma S."/>
            <person name="Sidhu C."/>
            <person name="Pinnaka A.K."/>
        </authorList>
    </citation>
    <scope>NUCLEOTIDE SEQUENCE [LARGE SCALE GENOMIC DNA]</scope>
    <source>
        <strain evidence="3">AK93</strain>
    </source>
</reference>
<keyword evidence="3" id="KW-1185">Reference proteome</keyword>
<evidence type="ECO:0000313" key="2">
    <source>
        <dbReference type="EMBL" id="RFA37370.1"/>
    </source>
</evidence>
<evidence type="ECO:0000313" key="3">
    <source>
        <dbReference type="Proteomes" id="UP000256763"/>
    </source>
</evidence>
<comment type="caution">
    <text evidence="2">The sequence shown here is derived from an EMBL/GenBank/DDBJ whole genome shotgun (WGS) entry which is preliminary data.</text>
</comment>
<dbReference type="RefSeq" id="WP_116301705.1">
    <property type="nucleotide sequence ID" value="NZ_NFZV01000006.1"/>
</dbReference>
<dbReference type="EMBL" id="NFZW01000007">
    <property type="protein sequence ID" value="RFA37370.1"/>
    <property type="molecule type" value="Genomic_DNA"/>
</dbReference>